<organism evidence="2 3">
    <name type="scientific">Cannabis sativa</name>
    <name type="common">Hemp</name>
    <name type="synonym">Marijuana</name>
    <dbReference type="NCBI Taxonomy" id="3483"/>
    <lineage>
        <taxon>Eukaryota</taxon>
        <taxon>Viridiplantae</taxon>
        <taxon>Streptophyta</taxon>
        <taxon>Embryophyta</taxon>
        <taxon>Tracheophyta</taxon>
        <taxon>Spermatophyta</taxon>
        <taxon>Magnoliopsida</taxon>
        <taxon>eudicotyledons</taxon>
        <taxon>Gunneridae</taxon>
        <taxon>Pentapetalae</taxon>
        <taxon>rosids</taxon>
        <taxon>fabids</taxon>
        <taxon>Rosales</taxon>
        <taxon>Cannabaceae</taxon>
        <taxon>Cannabis</taxon>
    </lineage>
</organism>
<evidence type="ECO:0000313" key="3">
    <source>
        <dbReference type="Proteomes" id="UP000583929"/>
    </source>
</evidence>
<proteinExistence type="predicted"/>
<feature type="transmembrane region" description="Helical" evidence="1">
    <location>
        <begin position="36"/>
        <end position="59"/>
    </location>
</feature>
<dbReference type="AlphaFoldDB" id="A0A7J6FGI5"/>
<keyword evidence="3" id="KW-1185">Reference proteome</keyword>
<reference evidence="2 3" key="1">
    <citation type="journal article" date="2020" name="bioRxiv">
        <title>Sequence and annotation of 42 cannabis genomes reveals extensive copy number variation in cannabinoid synthesis and pathogen resistance genes.</title>
        <authorList>
            <person name="Mckernan K.J."/>
            <person name="Helbert Y."/>
            <person name="Kane L.T."/>
            <person name="Ebling H."/>
            <person name="Zhang L."/>
            <person name="Liu B."/>
            <person name="Eaton Z."/>
            <person name="Mclaughlin S."/>
            <person name="Kingan S."/>
            <person name="Baybayan P."/>
            <person name="Concepcion G."/>
            <person name="Jordan M."/>
            <person name="Riva A."/>
            <person name="Barbazuk W."/>
            <person name="Harkins T."/>
        </authorList>
    </citation>
    <scope>NUCLEOTIDE SEQUENCE [LARGE SCALE GENOMIC DNA]</scope>
    <source>
        <strain evidence="3">cv. Jamaican Lion 4</strain>
        <tissue evidence="2">Leaf</tissue>
    </source>
</reference>
<accession>A0A7J6FGI5</accession>
<dbReference type="Proteomes" id="UP000583929">
    <property type="component" value="Unassembled WGS sequence"/>
</dbReference>
<name>A0A7J6FGI5_CANSA</name>
<keyword evidence="1" id="KW-0472">Membrane</keyword>
<evidence type="ECO:0000256" key="1">
    <source>
        <dbReference type="SAM" id="Phobius"/>
    </source>
</evidence>
<keyword evidence="1" id="KW-1133">Transmembrane helix</keyword>
<protein>
    <submittedName>
        <fullName evidence="2">Uncharacterized protein</fullName>
    </submittedName>
</protein>
<sequence>MLHQRFSFYRSSYSEVLSVHVPCCLVSEKMKERRKIFVGFSFQILATEFTSADAILWLGNKHMNTYIYLLKAYGNSTWISCILCKFAKRKLAFYANVAVAKSKLGKL</sequence>
<evidence type="ECO:0000313" key="2">
    <source>
        <dbReference type="EMBL" id="KAF4368979.1"/>
    </source>
</evidence>
<comment type="caution">
    <text evidence="2">The sequence shown here is derived from an EMBL/GenBank/DDBJ whole genome shotgun (WGS) entry which is preliminary data.</text>
</comment>
<dbReference type="EMBL" id="JAATIQ010000227">
    <property type="protein sequence ID" value="KAF4368979.1"/>
    <property type="molecule type" value="Genomic_DNA"/>
</dbReference>
<keyword evidence="1" id="KW-0812">Transmembrane</keyword>
<gene>
    <name evidence="2" type="ORF">G4B88_011807</name>
</gene>